<accession>A0ABM3GKL8</accession>
<dbReference type="Gene3D" id="2.60.40.770">
    <property type="match status" value="1"/>
</dbReference>
<dbReference type="GeneID" id="107220177"/>
<name>A0ABM3GKL8_NEOLC</name>
<feature type="domain" description="MD-2-related lipid-recognition" evidence="1">
    <location>
        <begin position="51"/>
        <end position="168"/>
    </location>
</feature>
<evidence type="ECO:0000259" key="1">
    <source>
        <dbReference type="Pfam" id="PF02221"/>
    </source>
</evidence>
<dbReference type="Pfam" id="PF02221">
    <property type="entry name" value="E1_DerP2_DerF2"/>
    <property type="match status" value="1"/>
</dbReference>
<dbReference type="Proteomes" id="UP000829291">
    <property type="component" value="Chromosome 7"/>
</dbReference>
<dbReference type="InterPro" id="IPR003172">
    <property type="entry name" value="ML_dom"/>
</dbReference>
<dbReference type="RefSeq" id="XP_046600816.1">
    <property type="nucleotide sequence ID" value="XM_046744860.1"/>
</dbReference>
<keyword evidence="2" id="KW-1185">Reference proteome</keyword>
<dbReference type="InterPro" id="IPR014756">
    <property type="entry name" value="Ig_E-set"/>
</dbReference>
<evidence type="ECO:0000313" key="3">
    <source>
        <dbReference type="RefSeq" id="XP_046600816.1"/>
    </source>
</evidence>
<dbReference type="SUPFAM" id="SSF81296">
    <property type="entry name" value="E set domains"/>
    <property type="match status" value="1"/>
</dbReference>
<evidence type="ECO:0000313" key="2">
    <source>
        <dbReference type="Proteomes" id="UP000829291"/>
    </source>
</evidence>
<organism evidence="2 3">
    <name type="scientific">Neodiprion lecontei</name>
    <name type="common">Redheaded pine sawfly</name>
    <dbReference type="NCBI Taxonomy" id="441921"/>
    <lineage>
        <taxon>Eukaryota</taxon>
        <taxon>Metazoa</taxon>
        <taxon>Ecdysozoa</taxon>
        <taxon>Arthropoda</taxon>
        <taxon>Hexapoda</taxon>
        <taxon>Insecta</taxon>
        <taxon>Pterygota</taxon>
        <taxon>Neoptera</taxon>
        <taxon>Endopterygota</taxon>
        <taxon>Hymenoptera</taxon>
        <taxon>Tenthredinoidea</taxon>
        <taxon>Diprionidae</taxon>
        <taxon>Diprioninae</taxon>
        <taxon>Neodiprion</taxon>
    </lineage>
</organism>
<protein>
    <submittedName>
        <fullName evidence="3">Uncharacterized protein LOC107220177 isoform X1</fullName>
    </submittedName>
</protein>
<proteinExistence type="predicted"/>
<reference evidence="3" key="1">
    <citation type="submission" date="2025-08" db="UniProtKB">
        <authorList>
            <consortium name="RefSeq"/>
        </authorList>
    </citation>
    <scope>IDENTIFICATION</scope>
    <source>
        <tissue evidence="3">Thorax and Abdomen</tissue>
    </source>
</reference>
<sequence>MCVHLRIRAYIIAGVRAVQASQTFVNIVKNHADSFIPNSTLPPESAGSIYYLESIEVSDCSSYPCRIVIGSTVNVTTNFLVQGTAYDSEQLVQNVYFVVSSIQLQAQVSPDPCTAVQGSNACRLENGRRVKYQAAVRVDNVPPLRGTLWWTMTNSAHELLVCYKLTVIFTLA</sequence>
<gene>
    <name evidence="3" type="primary">LOC107220177</name>
</gene>